<dbReference type="Proteomes" id="UP000078560">
    <property type="component" value="Unassembled WGS sequence"/>
</dbReference>
<feature type="non-terminal residue" evidence="1">
    <location>
        <position position="1"/>
    </location>
</feature>
<dbReference type="EMBL" id="FLQU01000613">
    <property type="protein sequence ID" value="SBS88133.1"/>
    <property type="molecule type" value="Genomic_DNA"/>
</dbReference>
<dbReference type="Proteomes" id="UP000078546">
    <property type="component" value="Unassembled WGS sequence"/>
</dbReference>
<dbReference type="AlphaFoldDB" id="A0A1A8WAA0"/>
<evidence type="ECO:0000313" key="2">
    <source>
        <dbReference type="EMBL" id="SBS98060.1"/>
    </source>
</evidence>
<gene>
    <name evidence="2" type="ORF">POVCU1_043170</name>
    <name evidence="1" type="ORF">POVCU2_0046590</name>
</gene>
<protein>
    <submittedName>
        <fullName evidence="1">Uncharacterized protein</fullName>
    </submittedName>
</protein>
<accession>A0A1A8WAA0</accession>
<dbReference type="EMBL" id="FLQV01000784">
    <property type="protein sequence ID" value="SBS98060.1"/>
    <property type="molecule type" value="Genomic_DNA"/>
</dbReference>
<reference evidence="3 4" key="2">
    <citation type="submission" date="2016-05" db="EMBL/GenBank/DDBJ databases">
        <authorList>
            <person name="Naeem Raeece"/>
        </authorList>
    </citation>
    <scope>NUCLEOTIDE SEQUENCE [LARGE SCALE GENOMIC DNA]</scope>
</reference>
<evidence type="ECO:0000313" key="3">
    <source>
        <dbReference type="Proteomes" id="UP000078546"/>
    </source>
</evidence>
<name>A0A1A8WAA0_PLAOA</name>
<reference evidence="1" key="1">
    <citation type="submission" date="2016-05" db="EMBL/GenBank/DDBJ databases">
        <authorList>
            <person name="Lavstsen T."/>
            <person name="Jespersen J.S."/>
        </authorList>
    </citation>
    <scope>NUCLEOTIDE SEQUENCE [LARGE SCALE GENOMIC DNA]</scope>
</reference>
<proteinExistence type="predicted"/>
<evidence type="ECO:0000313" key="1">
    <source>
        <dbReference type="EMBL" id="SBS88133.1"/>
    </source>
</evidence>
<evidence type="ECO:0000313" key="4">
    <source>
        <dbReference type="Proteomes" id="UP000078560"/>
    </source>
</evidence>
<organism evidence="1 4">
    <name type="scientific">Plasmodium ovale curtisi</name>
    <dbReference type="NCBI Taxonomy" id="864141"/>
    <lineage>
        <taxon>Eukaryota</taxon>
        <taxon>Sar</taxon>
        <taxon>Alveolata</taxon>
        <taxon>Apicomplexa</taxon>
        <taxon>Aconoidasida</taxon>
        <taxon>Haemosporida</taxon>
        <taxon>Plasmodiidae</taxon>
        <taxon>Plasmodium</taxon>
        <taxon>Plasmodium (Plasmodium)</taxon>
    </lineage>
</organism>
<sequence>LTYQRISKSGEFANFGNCRNLAKSLTAYTCRGNTIGCKEAWLRDMAKESHVDVSEGSFEFFSRKRTFYIPCEEG</sequence>